<proteinExistence type="predicted"/>
<organism evidence="2 3">
    <name type="scientific">Stegodyphus mimosarum</name>
    <name type="common">African social velvet spider</name>
    <dbReference type="NCBI Taxonomy" id="407821"/>
    <lineage>
        <taxon>Eukaryota</taxon>
        <taxon>Metazoa</taxon>
        <taxon>Ecdysozoa</taxon>
        <taxon>Arthropoda</taxon>
        <taxon>Chelicerata</taxon>
        <taxon>Arachnida</taxon>
        <taxon>Araneae</taxon>
        <taxon>Araneomorphae</taxon>
        <taxon>Entelegynae</taxon>
        <taxon>Eresoidea</taxon>
        <taxon>Eresidae</taxon>
        <taxon>Stegodyphus</taxon>
    </lineage>
</organism>
<dbReference type="Proteomes" id="UP000054359">
    <property type="component" value="Unassembled WGS sequence"/>
</dbReference>
<dbReference type="EMBL" id="KK122065">
    <property type="protein sequence ID" value="KFM81861.1"/>
    <property type="molecule type" value="Genomic_DNA"/>
</dbReference>
<protein>
    <submittedName>
        <fullName evidence="2">Uncharacterized protein</fullName>
    </submittedName>
</protein>
<evidence type="ECO:0000313" key="3">
    <source>
        <dbReference type="Proteomes" id="UP000054359"/>
    </source>
</evidence>
<dbReference type="AlphaFoldDB" id="A0A087UWX2"/>
<name>A0A087UWX2_STEMI</name>
<keyword evidence="3" id="KW-1185">Reference proteome</keyword>
<reference evidence="2 3" key="1">
    <citation type="submission" date="2013-11" db="EMBL/GenBank/DDBJ databases">
        <title>Genome sequencing of Stegodyphus mimosarum.</title>
        <authorList>
            <person name="Bechsgaard J."/>
        </authorList>
    </citation>
    <scope>NUCLEOTIDE SEQUENCE [LARGE SCALE GENOMIC DNA]</scope>
</reference>
<keyword evidence="1" id="KW-0812">Transmembrane</keyword>
<keyword evidence="1" id="KW-0472">Membrane</keyword>
<gene>
    <name evidence="2" type="ORF">X975_06586</name>
</gene>
<feature type="transmembrane region" description="Helical" evidence="1">
    <location>
        <begin position="32"/>
        <end position="49"/>
    </location>
</feature>
<keyword evidence="1" id="KW-1133">Transmembrane helix</keyword>
<evidence type="ECO:0000313" key="2">
    <source>
        <dbReference type="EMBL" id="KFM81861.1"/>
    </source>
</evidence>
<accession>A0A087UWX2</accession>
<evidence type="ECO:0000256" key="1">
    <source>
        <dbReference type="SAM" id="Phobius"/>
    </source>
</evidence>
<sequence length="55" mass="6724">MPNQKVENFIVHLNIKKNYFICKCFHVFKMHIFSNIYLLSFHFLCYCCLTMKKSD</sequence>
<feature type="non-terminal residue" evidence="2">
    <location>
        <position position="55"/>
    </location>
</feature>